<evidence type="ECO:0000256" key="7">
    <source>
        <dbReference type="ARBA" id="ARBA00022927"/>
    </source>
</evidence>
<keyword evidence="15" id="KW-1185">Reference proteome</keyword>
<dbReference type="Proteomes" id="UP000184031">
    <property type="component" value="Unassembled WGS sequence"/>
</dbReference>
<dbReference type="PANTHER" id="PTHR33446">
    <property type="entry name" value="PROTEIN TONB-RELATED"/>
    <property type="match status" value="1"/>
</dbReference>
<reference evidence="13 14" key="1">
    <citation type="submission" date="2016-11" db="EMBL/GenBank/DDBJ databases">
        <authorList>
            <person name="Varghese N."/>
            <person name="Submissions S."/>
        </authorList>
    </citation>
    <scope>NUCLEOTIDE SEQUENCE [LARGE SCALE GENOMIC DNA]</scope>
    <source>
        <strain evidence="13 14">CGMCC 1.12174</strain>
        <strain evidence="12 15">DSM 26351</strain>
    </source>
</reference>
<dbReference type="Pfam" id="PF03544">
    <property type="entry name" value="TonB_C"/>
    <property type="match status" value="1"/>
</dbReference>
<comment type="caution">
    <text evidence="13">The sequence shown here is derived from an EMBL/GenBank/DDBJ whole genome shotgun (WGS) entry which is preliminary data.</text>
</comment>
<dbReference type="OrthoDB" id="1522859at2"/>
<dbReference type="GO" id="GO:0098797">
    <property type="term" value="C:plasma membrane protein complex"/>
    <property type="evidence" value="ECO:0007669"/>
    <property type="project" value="TreeGrafter"/>
</dbReference>
<dbReference type="GO" id="GO:0015031">
    <property type="term" value="P:protein transport"/>
    <property type="evidence" value="ECO:0007669"/>
    <property type="project" value="UniProtKB-KW"/>
</dbReference>
<evidence type="ECO:0000256" key="5">
    <source>
        <dbReference type="ARBA" id="ARBA00022519"/>
    </source>
</evidence>
<evidence type="ECO:0000313" key="13">
    <source>
        <dbReference type="EMBL" id="SHK59195.1"/>
    </source>
</evidence>
<evidence type="ECO:0000313" key="15">
    <source>
        <dbReference type="Proteomes" id="UP000198940"/>
    </source>
</evidence>
<feature type="domain" description="TonB C-terminal" evidence="11">
    <location>
        <begin position="149"/>
        <end position="238"/>
    </location>
</feature>
<keyword evidence="3" id="KW-0813">Transport</keyword>
<dbReference type="EMBL" id="FRAT01000003">
    <property type="protein sequence ID" value="SHK59195.1"/>
    <property type="molecule type" value="Genomic_DNA"/>
</dbReference>
<dbReference type="PROSITE" id="PS52015">
    <property type="entry name" value="TONB_CTD"/>
    <property type="match status" value="1"/>
</dbReference>
<keyword evidence="9 10" id="KW-0472">Membrane</keyword>
<dbReference type="SUPFAM" id="SSF74653">
    <property type="entry name" value="TolA/TonB C-terminal domain"/>
    <property type="match status" value="1"/>
</dbReference>
<dbReference type="Gene3D" id="3.30.1150.10">
    <property type="match status" value="1"/>
</dbReference>
<evidence type="ECO:0000256" key="3">
    <source>
        <dbReference type="ARBA" id="ARBA00022448"/>
    </source>
</evidence>
<feature type="transmembrane region" description="Helical" evidence="10">
    <location>
        <begin position="16"/>
        <end position="34"/>
    </location>
</feature>
<evidence type="ECO:0000256" key="2">
    <source>
        <dbReference type="ARBA" id="ARBA00006555"/>
    </source>
</evidence>
<organism evidence="13 14">
    <name type="scientific">Flagellimonas taeanensis</name>
    <dbReference type="NCBI Taxonomy" id="1005926"/>
    <lineage>
        <taxon>Bacteria</taxon>
        <taxon>Pseudomonadati</taxon>
        <taxon>Bacteroidota</taxon>
        <taxon>Flavobacteriia</taxon>
        <taxon>Flavobacteriales</taxon>
        <taxon>Flavobacteriaceae</taxon>
        <taxon>Flagellimonas</taxon>
    </lineage>
</organism>
<dbReference type="AlphaFoldDB" id="A0A1M6TQE2"/>
<keyword evidence="7" id="KW-0653">Protein transport</keyword>
<evidence type="ECO:0000259" key="11">
    <source>
        <dbReference type="PROSITE" id="PS52015"/>
    </source>
</evidence>
<keyword evidence="6 10" id="KW-0812">Transmembrane</keyword>
<name>A0A1M6TQE2_9FLAO</name>
<dbReference type="NCBIfam" id="TIGR01352">
    <property type="entry name" value="tonB_Cterm"/>
    <property type="match status" value="1"/>
</dbReference>
<keyword evidence="8 10" id="KW-1133">Transmembrane helix</keyword>
<evidence type="ECO:0000256" key="8">
    <source>
        <dbReference type="ARBA" id="ARBA00022989"/>
    </source>
</evidence>
<sequence length="238" mass="27312">MEPKKNQKLDPNRNSLLYFFVGMTMMLLMAFLALEWKTFYSSDEWDRATLKIQDELIEEVPITMQKLPDPPKPKIQSPPEIKIEKDDTEIIETVIESSETNQNEEIAEIEDIAVAEEDIPDQIPFILIENAPVFPGCENEKTEKEKRECFQEMMQNHIRKNFRYPELAQEMGIEGRVNVIFVIQKDGSIGNVQMRGPDKSLEAEAARIISKLPKMAPGKQRGTAVKVPYSIPITFVLN</sequence>
<evidence type="ECO:0000256" key="9">
    <source>
        <dbReference type="ARBA" id="ARBA00023136"/>
    </source>
</evidence>
<protein>
    <submittedName>
        <fullName evidence="13">Protein TonB</fullName>
    </submittedName>
</protein>
<dbReference type="RefSeq" id="WP_072878409.1">
    <property type="nucleotide sequence ID" value="NZ_FOKU01000003.1"/>
</dbReference>
<dbReference type="EMBL" id="FOKU01000003">
    <property type="protein sequence ID" value="SFB89835.1"/>
    <property type="molecule type" value="Genomic_DNA"/>
</dbReference>
<keyword evidence="4" id="KW-1003">Cell membrane</keyword>
<dbReference type="InterPro" id="IPR037682">
    <property type="entry name" value="TonB_C"/>
</dbReference>
<dbReference type="InterPro" id="IPR051045">
    <property type="entry name" value="TonB-dependent_transducer"/>
</dbReference>
<evidence type="ECO:0000256" key="6">
    <source>
        <dbReference type="ARBA" id="ARBA00022692"/>
    </source>
</evidence>
<dbReference type="GO" id="GO:0031992">
    <property type="term" value="F:energy transducer activity"/>
    <property type="evidence" value="ECO:0007669"/>
    <property type="project" value="InterPro"/>
</dbReference>
<dbReference type="GO" id="GO:0055085">
    <property type="term" value="P:transmembrane transport"/>
    <property type="evidence" value="ECO:0007669"/>
    <property type="project" value="InterPro"/>
</dbReference>
<comment type="similarity">
    <text evidence="2">Belongs to the TonB family.</text>
</comment>
<accession>A0A1M6TQE2</accession>
<evidence type="ECO:0000313" key="12">
    <source>
        <dbReference type="EMBL" id="SFB89835.1"/>
    </source>
</evidence>
<dbReference type="InterPro" id="IPR003538">
    <property type="entry name" value="TonB"/>
</dbReference>
<evidence type="ECO:0000313" key="14">
    <source>
        <dbReference type="Proteomes" id="UP000184031"/>
    </source>
</evidence>
<proteinExistence type="inferred from homology"/>
<comment type="subcellular location">
    <subcellularLocation>
        <location evidence="1">Cell inner membrane</location>
        <topology evidence="1">Single-pass membrane protein</topology>
        <orientation evidence="1">Periplasmic side</orientation>
    </subcellularLocation>
</comment>
<dbReference type="PRINTS" id="PR01374">
    <property type="entry name" value="TONBPROTEIN"/>
</dbReference>
<dbReference type="GO" id="GO:0015891">
    <property type="term" value="P:siderophore transport"/>
    <property type="evidence" value="ECO:0007669"/>
    <property type="project" value="InterPro"/>
</dbReference>
<keyword evidence="5" id="KW-0997">Cell inner membrane</keyword>
<dbReference type="Proteomes" id="UP000198940">
    <property type="component" value="Unassembled WGS sequence"/>
</dbReference>
<dbReference type="STRING" id="1055723.SAMN05216293_1472"/>
<evidence type="ECO:0000256" key="10">
    <source>
        <dbReference type="SAM" id="Phobius"/>
    </source>
</evidence>
<dbReference type="PANTHER" id="PTHR33446:SF2">
    <property type="entry name" value="PROTEIN TONB"/>
    <property type="match status" value="1"/>
</dbReference>
<evidence type="ECO:0000256" key="4">
    <source>
        <dbReference type="ARBA" id="ARBA00022475"/>
    </source>
</evidence>
<evidence type="ECO:0000256" key="1">
    <source>
        <dbReference type="ARBA" id="ARBA00004383"/>
    </source>
</evidence>
<dbReference type="InterPro" id="IPR006260">
    <property type="entry name" value="TonB/TolA_C"/>
</dbReference>
<dbReference type="GO" id="GO:0030288">
    <property type="term" value="C:outer membrane-bounded periplasmic space"/>
    <property type="evidence" value="ECO:0007669"/>
    <property type="project" value="InterPro"/>
</dbReference>
<gene>
    <name evidence="12" type="ORF">SAMN04487891_103311</name>
    <name evidence="13" type="ORF">SAMN05216293_1472</name>
</gene>